<keyword evidence="5" id="KW-1185">Reference proteome</keyword>
<comment type="caution">
    <text evidence="4">The sequence shown here is derived from an EMBL/GenBank/DDBJ whole genome shotgun (WGS) entry which is preliminary data.</text>
</comment>
<dbReference type="Proteomes" id="UP001152885">
    <property type="component" value="Unassembled WGS sequence"/>
</dbReference>
<feature type="domain" description="BRCT" evidence="3">
    <location>
        <begin position="301"/>
        <end position="389"/>
    </location>
</feature>
<dbReference type="InterPro" id="IPR001357">
    <property type="entry name" value="BRCT_dom"/>
</dbReference>
<gene>
    <name evidence="4" type="ORF">CANVERA_P2597</name>
</gene>
<proteinExistence type="predicted"/>
<evidence type="ECO:0000313" key="4">
    <source>
        <dbReference type="EMBL" id="CAI5758084.1"/>
    </source>
</evidence>
<protein>
    <recommendedName>
        <fullName evidence="3">BRCT domain-containing protein</fullName>
    </recommendedName>
</protein>
<keyword evidence="1" id="KW-0677">Repeat</keyword>
<reference evidence="4" key="1">
    <citation type="submission" date="2022-12" db="EMBL/GenBank/DDBJ databases">
        <authorList>
            <person name="Brejova B."/>
        </authorList>
    </citation>
    <scope>NUCLEOTIDE SEQUENCE</scope>
</reference>
<dbReference type="GO" id="GO:0007095">
    <property type="term" value="P:mitotic G2 DNA damage checkpoint signaling"/>
    <property type="evidence" value="ECO:0007669"/>
    <property type="project" value="TreeGrafter"/>
</dbReference>
<dbReference type="AlphaFoldDB" id="A0A9W4TVU5"/>
<dbReference type="InterPro" id="IPR036420">
    <property type="entry name" value="BRCT_dom_sf"/>
</dbReference>
<feature type="region of interest" description="Disordered" evidence="2">
    <location>
        <begin position="269"/>
        <end position="294"/>
    </location>
</feature>
<evidence type="ECO:0000259" key="3">
    <source>
        <dbReference type="PROSITE" id="PS50172"/>
    </source>
</evidence>
<dbReference type="GO" id="GO:0006270">
    <property type="term" value="P:DNA replication initiation"/>
    <property type="evidence" value="ECO:0007669"/>
    <property type="project" value="TreeGrafter"/>
</dbReference>
<accession>A0A9W4TVU5</accession>
<dbReference type="OrthoDB" id="251770at2759"/>
<dbReference type="SUPFAM" id="SSF52113">
    <property type="entry name" value="BRCT domain"/>
    <property type="match status" value="4"/>
</dbReference>
<sequence>MTSKYKPLKGLVFCCTGFDNSTRLDLSTKIESLGGFTYLDLMTDVNYLIVGKRQSQKYQFCIKNRFDIKFISKHSIYNIYNKWLNGDDNLIIDDFLLPVFENIDACISRSPITQSQLKILNSVSYRKGKKLSVDYFDVKNLINLFIENGGIAKESLGNKSHCIICSSPNGNRYNKAVEWGIPAIHPIWVVDSLIRGAALNWDDYILNENSNEKYTQGCLVWDEVVENNNQVLKPKVKQEEVETAKKININNSEIWSSIMDKTKKKIKNVTTNEWKSDDEQEEEEEEEEEETTEFKKTELKTDFKLLIGFNFLLIGFNTKESDLLSKAIMNASGEVSNDALDDSITHIIVPAKKGSTFSQSLKSLPQELKAKITNGLVKIVTEFFIERCLFYKKNIYDKWGQPIQGLIESTTCFKVTSSGFTGIELLHIQKLIKFLNFEYCEKLTNEIDLIILNINLFKASFIKNSPKLFQYKKTKDIINCPTYQSHNNSSVSIISAKNKIDAAKKWNIPVVSLSYLFEIFELSTNKHHTVLPDICDLHWCIFAPKTYNKPKSLIEYINNLNERSKRSISEVTYYSNSSFTDENGSIKLPSPRKIQSKQKYGRIAGRSPQSIKNKLIQAAEEEESQKQLPEMAYEEELSQVSYQDHESMINKENLLRKLDDNSNIHGRTATTIVNSTETNKRRKM</sequence>
<evidence type="ECO:0000256" key="2">
    <source>
        <dbReference type="SAM" id="MobiDB-lite"/>
    </source>
</evidence>
<evidence type="ECO:0000256" key="1">
    <source>
        <dbReference type="ARBA" id="ARBA00022737"/>
    </source>
</evidence>
<dbReference type="Pfam" id="PF00533">
    <property type="entry name" value="BRCT"/>
    <property type="match status" value="1"/>
</dbReference>
<organism evidence="4 5">
    <name type="scientific">Candida verbasci</name>
    <dbReference type="NCBI Taxonomy" id="1227364"/>
    <lineage>
        <taxon>Eukaryota</taxon>
        <taxon>Fungi</taxon>
        <taxon>Dikarya</taxon>
        <taxon>Ascomycota</taxon>
        <taxon>Saccharomycotina</taxon>
        <taxon>Pichiomycetes</taxon>
        <taxon>Debaryomycetaceae</taxon>
        <taxon>Candida/Lodderomyces clade</taxon>
        <taxon>Candida</taxon>
    </lineage>
</organism>
<dbReference type="PANTHER" id="PTHR13561">
    <property type="entry name" value="DNA REPLICATION REGULATOR DPB11-RELATED"/>
    <property type="match status" value="1"/>
</dbReference>
<feature type="compositionally biased region" description="Acidic residues" evidence="2">
    <location>
        <begin position="276"/>
        <end position="291"/>
    </location>
</feature>
<dbReference type="Pfam" id="PF12738">
    <property type="entry name" value="PTCB-BRCT"/>
    <property type="match status" value="1"/>
</dbReference>
<evidence type="ECO:0000313" key="5">
    <source>
        <dbReference type="Proteomes" id="UP001152885"/>
    </source>
</evidence>
<dbReference type="PROSITE" id="PS50172">
    <property type="entry name" value="BRCT"/>
    <property type="match status" value="3"/>
</dbReference>
<dbReference type="EMBL" id="CANTUO010000002">
    <property type="protein sequence ID" value="CAI5758084.1"/>
    <property type="molecule type" value="Genomic_DNA"/>
</dbReference>
<dbReference type="GO" id="GO:0033314">
    <property type="term" value="P:mitotic DNA replication checkpoint signaling"/>
    <property type="evidence" value="ECO:0007669"/>
    <property type="project" value="TreeGrafter"/>
</dbReference>
<dbReference type="SMART" id="SM00292">
    <property type="entry name" value="BRCT"/>
    <property type="match status" value="3"/>
</dbReference>
<name>A0A9W4TVU5_9ASCO</name>
<feature type="domain" description="BRCT" evidence="3">
    <location>
        <begin position="3"/>
        <end position="84"/>
    </location>
</feature>
<dbReference type="PANTHER" id="PTHR13561:SF20">
    <property type="entry name" value="DNA TOPOISOMERASE 2-BINDING PROTEIN 1"/>
    <property type="match status" value="1"/>
</dbReference>
<feature type="domain" description="BRCT" evidence="3">
    <location>
        <begin position="141"/>
        <end position="206"/>
    </location>
</feature>
<dbReference type="Gene3D" id="3.40.50.10190">
    <property type="entry name" value="BRCT domain"/>
    <property type="match status" value="4"/>
</dbReference>